<dbReference type="AlphaFoldDB" id="Q94LT8"/>
<dbReference type="EMBL" id="AC020666">
    <property type="protein sequence ID" value="AAK43516.1"/>
    <property type="molecule type" value="Genomic_DNA"/>
</dbReference>
<evidence type="ECO:0000313" key="2">
    <source>
        <dbReference type="EMBL" id="AAK43516.1"/>
    </source>
</evidence>
<organism evidence="2 3">
    <name type="scientific">Oryza sativa subsp. japonica</name>
    <name type="common">Rice</name>
    <dbReference type="NCBI Taxonomy" id="39947"/>
    <lineage>
        <taxon>Eukaryota</taxon>
        <taxon>Viridiplantae</taxon>
        <taxon>Streptophyta</taxon>
        <taxon>Embryophyta</taxon>
        <taxon>Tracheophyta</taxon>
        <taxon>Spermatophyta</taxon>
        <taxon>Magnoliopsida</taxon>
        <taxon>Liliopsida</taxon>
        <taxon>Poales</taxon>
        <taxon>Poaceae</taxon>
        <taxon>BOP clade</taxon>
        <taxon>Oryzoideae</taxon>
        <taxon>Oryzeae</taxon>
        <taxon>Oryzinae</taxon>
        <taxon>Oryza</taxon>
        <taxon>Oryza sativa</taxon>
    </lineage>
</organism>
<protein>
    <submittedName>
        <fullName evidence="2">Uncharacterized protein</fullName>
    </submittedName>
</protein>
<evidence type="ECO:0000256" key="1">
    <source>
        <dbReference type="SAM" id="MobiDB-lite"/>
    </source>
</evidence>
<reference evidence="3" key="2">
    <citation type="journal article" date="2008" name="Nucleic Acids Res.">
        <title>The rice annotation project database (RAP-DB): 2008 update.</title>
        <authorList>
            <consortium name="The rice annotation project (RAP)"/>
        </authorList>
    </citation>
    <scope>GENOME REANNOTATION</scope>
    <source>
        <strain evidence="3">cv. Nipponbare</strain>
    </source>
</reference>
<gene>
    <name evidence="2" type="primary">OSJNBa0082M15.25</name>
</gene>
<accession>Q94LT8</accession>
<sequence length="153" mass="16322">MTATNPRASIPAVTSSAVEAPEKPEGPLRLNRHIADSVWRTGVCKLSSASAPDGLKLYGQTLTVIPCDVATAVSACYSTKVLKILFLCQKFPEDFNKIRTPHTADEQSREVKPRGVLVFCSATTTSAVPASSWNQAFAIQVGAKNTTNVNACL</sequence>
<evidence type="ECO:0000313" key="3">
    <source>
        <dbReference type="Proteomes" id="UP000000763"/>
    </source>
</evidence>
<feature type="compositionally biased region" description="Polar residues" evidence="1">
    <location>
        <begin position="1"/>
        <end position="17"/>
    </location>
</feature>
<reference evidence="3" key="1">
    <citation type="journal article" date="2005" name="Nature">
        <title>The map-based sequence of the rice genome.</title>
        <authorList>
            <consortium name="International rice genome sequencing project (IRGSP)"/>
            <person name="Matsumoto T."/>
            <person name="Wu J."/>
            <person name="Kanamori H."/>
            <person name="Katayose Y."/>
            <person name="Fujisawa M."/>
            <person name="Namiki N."/>
            <person name="Mizuno H."/>
            <person name="Yamamoto K."/>
            <person name="Antonio B.A."/>
            <person name="Baba T."/>
            <person name="Sakata K."/>
            <person name="Nagamura Y."/>
            <person name="Aoki H."/>
            <person name="Arikawa K."/>
            <person name="Arita K."/>
            <person name="Bito T."/>
            <person name="Chiden Y."/>
            <person name="Fujitsuka N."/>
            <person name="Fukunaka R."/>
            <person name="Hamada M."/>
            <person name="Harada C."/>
            <person name="Hayashi A."/>
            <person name="Hijishita S."/>
            <person name="Honda M."/>
            <person name="Hosokawa S."/>
            <person name="Ichikawa Y."/>
            <person name="Idonuma A."/>
            <person name="Iijima M."/>
            <person name="Ikeda M."/>
            <person name="Ikeno M."/>
            <person name="Ito K."/>
            <person name="Ito S."/>
            <person name="Ito T."/>
            <person name="Ito Y."/>
            <person name="Ito Y."/>
            <person name="Iwabuchi A."/>
            <person name="Kamiya K."/>
            <person name="Karasawa W."/>
            <person name="Kurita K."/>
            <person name="Katagiri S."/>
            <person name="Kikuta A."/>
            <person name="Kobayashi H."/>
            <person name="Kobayashi N."/>
            <person name="Machita K."/>
            <person name="Maehara T."/>
            <person name="Masukawa M."/>
            <person name="Mizubayashi T."/>
            <person name="Mukai Y."/>
            <person name="Nagasaki H."/>
            <person name="Nagata Y."/>
            <person name="Naito S."/>
            <person name="Nakashima M."/>
            <person name="Nakama Y."/>
            <person name="Nakamichi Y."/>
            <person name="Nakamura M."/>
            <person name="Meguro A."/>
            <person name="Negishi M."/>
            <person name="Ohta I."/>
            <person name="Ohta T."/>
            <person name="Okamoto M."/>
            <person name="Ono N."/>
            <person name="Saji S."/>
            <person name="Sakaguchi M."/>
            <person name="Sakai K."/>
            <person name="Shibata M."/>
            <person name="Shimokawa T."/>
            <person name="Song J."/>
            <person name="Takazaki Y."/>
            <person name="Terasawa K."/>
            <person name="Tsugane M."/>
            <person name="Tsuji K."/>
            <person name="Ueda S."/>
            <person name="Waki K."/>
            <person name="Yamagata H."/>
            <person name="Yamamoto M."/>
            <person name="Yamamoto S."/>
            <person name="Yamane H."/>
            <person name="Yoshiki S."/>
            <person name="Yoshihara R."/>
            <person name="Yukawa K."/>
            <person name="Zhong H."/>
            <person name="Yano M."/>
            <person name="Yuan Q."/>
            <person name="Ouyang S."/>
            <person name="Liu J."/>
            <person name="Jones K.M."/>
            <person name="Gansberger K."/>
            <person name="Moffat K."/>
            <person name="Hill J."/>
            <person name="Bera J."/>
            <person name="Fadrosh D."/>
            <person name="Jin S."/>
            <person name="Johri S."/>
            <person name="Kim M."/>
            <person name="Overton L."/>
            <person name="Reardon M."/>
            <person name="Tsitrin T."/>
            <person name="Vuong H."/>
            <person name="Weaver B."/>
            <person name="Ciecko A."/>
            <person name="Tallon L."/>
            <person name="Jackson J."/>
            <person name="Pai G."/>
            <person name="Aken S.V."/>
            <person name="Utterback T."/>
            <person name="Reidmuller S."/>
            <person name="Feldblyum T."/>
            <person name="Hsiao J."/>
            <person name="Zismann V."/>
            <person name="Iobst S."/>
            <person name="de Vazeille A.R."/>
            <person name="Buell C.R."/>
            <person name="Ying K."/>
            <person name="Li Y."/>
            <person name="Lu T."/>
            <person name="Huang Y."/>
            <person name="Zhao Q."/>
            <person name="Feng Q."/>
            <person name="Zhang L."/>
            <person name="Zhu J."/>
            <person name="Weng Q."/>
            <person name="Mu J."/>
            <person name="Lu Y."/>
            <person name="Fan D."/>
            <person name="Liu Y."/>
            <person name="Guan J."/>
            <person name="Zhang Y."/>
            <person name="Yu S."/>
            <person name="Liu X."/>
            <person name="Zhang Y."/>
            <person name="Hong G."/>
            <person name="Han B."/>
            <person name="Choisne N."/>
            <person name="Demange N."/>
            <person name="Orjeda G."/>
            <person name="Samain S."/>
            <person name="Cattolico L."/>
            <person name="Pelletier E."/>
            <person name="Couloux A."/>
            <person name="Segurens B."/>
            <person name="Wincker P."/>
            <person name="D'Hont A."/>
            <person name="Scarpelli C."/>
            <person name="Weissenbach J."/>
            <person name="Salanoubat M."/>
            <person name="Quetier F."/>
            <person name="Yu Y."/>
            <person name="Kim H.R."/>
            <person name="Rambo T."/>
            <person name="Currie J."/>
            <person name="Collura K."/>
            <person name="Luo M."/>
            <person name="Yang T."/>
            <person name="Ammiraju J.S.S."/>
            <person name="Engler F."/>
            <person name="Soderlund C."/>
            <person name="Wing R.A."/>
            <person name="Palmer L.E."/>
            <person name="de la Bastide M."/>
            <person name="Spiegel L."/>
            <person name="Nascimento L."/>
            <person name="Zutavern T."/>
            <person name="O'Shaughnessy A."/>
            <person name="Dike S."/>
            <person name="Dedhia N."/>
            <person name="Preston R."/>
            <person name="Balija V."/>
            <person name="McCombie W.R."/>
            <person name="Chow T."/>
            <person name="Chen H."/>
            <person name="Chung M."/>
            <person name="Chen C."/>
            <person name="Shaw J."/>
            <person name="Wu H."/>
            <person name="Hsiao K."/>
            <person name="Chao Y."/>
            <person name="Chu M."/>
            <person name="Cheng C."/>
            <person name="Hour A."/>
            <person name="Lee P."/>
            <person name="Lin S."/>
            <person name="Lin Y."/>
            <person name="Liou J."/>
            <person name="Liu S."/>
            <person name="Hsing Y."/>
            <person name="Raghuvanshi S."/>
            <person name="Mohanty A."/>
            <person name="Bharti A.K."/>
            <person name="Gaur A."/>
            <person name="Gupta V."/>
            <person name="Kumar D."/>
            <person name="Ravi V."/>
            <person name="Vij S."/>
            <person name="Kapur A."/>
            <person name="Khurana P."/>
            <person name="Khurana P."/>
            <person name="Khurana J.P."/>
            <person name="Tyagi A.K."/>
            <person name="Gaikwad K."/>
            <person name="Singh A."/>
            <person name="Dalal V."/>
            <person name="Srivastava S."/>
            <person name="Dixit A."/>
            <person name="Pal A.K."/>
            <person name="Ghazi I.A."/>
            <person name="Yadav M."/>
            <person name="Pandit A."/>
            <person name="Bhargava A."/>
            <person name="Sureshbabu K."/>
            <person name="Batra K."/>
            <person name="Sharma T.R."/>
            <person name="Mohapatra T."/>
            <person name="Singh N.K."/>
            <person name="Messing J."/>
            <person name="Nelson A.B."/>
            <person name="Fuks G."/>
            <person name="Kavchok S."/>
            <person name="Keizer G."/>
            <person name="Linton E."/>
            <person name="Llaca V."/>
            <person name="Song R."/>
            <person name="Tanyolac B."/>
            <person name="Young S."/>
            <person name="Ho-Il K."/>
            <person name="Hahn J.H."/>
            <person name="Sangsakoo G."/>
            <person name="Vanavichit A."/>
            <person name="de Mattos Luiz.A.T."/>
            <person name="Zimmer P.D."/>
            <person name="Malone G."/>
            <person name="Dellagostin O."/>
            <person name="de Oliveira A.C."/>
            <person name="Bevan M."/>
            <person name="Bancroft I."/>
            <person name="Minx P."/>
            <person name="Cordum H."/>
            <person name="Wilson R."/>
            <person name="Cheng Z."/>
            <person name="Jin W."/>
            <person name="Jiang J."/>
            <person name="Leong S.A."/>
            <person name="Iwama H."/>
            <person name="Gojobori T."/>
            <person name="Itoh T."/>
            <person name="Niimura Y."/>
            <person name="Fujii Y."/>
            <person name="Habara T."/>
            <person name="Sakai H."/>
            <person name="Sato Y."/>
            <person name="Wilson G."/>
            <person name="Kumar K."/>
            <person name="McCouch S."/>
            <person name="Juretic N."/>
            <person name="Hoen D."/>
            <person name="Wright S."/>
            <person name="Bruskiewich R."/>
            <person name="Bureau T."/>
            <person name="Miyao A."/>
            <person name="Hirochika H."/>
            <person name="Nishikawa T."/>
            <person name="Kadowaki K."/>
            <person name="Sugiura M."/>
            <person name="Burr B."/>
            <person name="Sasaki T."/>
        </authorList>
    </citation>
    <scope>NUCLEOTIDE SEQUENCE [LARGE SCALE GENOMIC DNA]</scope>
    <source>
        <strain evidence="3">cv. Nipponbare</strain>
    </source>
</reference>
<proteinExistence type="predicted"/>
<feature type="region of interest" description="Disordered" evidence="1">
    <location>
        <begin position="1"/>
        <end position="27"/>
    </location>
</feature>
<name>Q94LT8_ORYSJ</name>
<dbReference type="Proteomes" id="UP000000763">
    <property type="component" value="Chromosome 10"/>
</dbReference>